<organism evidence="3 4">
    <name type="scientific">Herbinix hemicellulosilytica</name>
    <dbReference type="NCBI Taxonomy" id="1564487"/>
    <lineage>
        <taxon>Bacteria</taxon>
        <taxon>Bacillati</taxon>
        <taxon>Bacillota</taxon>
        <taxon>Clostridia</taxon>
        <taxon>Lachnospirales</taxon>
        <taxon>Lachnospiraceae</taxon>
        <taxon>Herbinix</taxon>
    </lineage>
</organism>
<dbReference type="RefSeq" id="WP_103202259.1">
    <property type="nucleotide sequence ID" value="NZ_CVTD020000011.1"/>
</dbReference>
<feature type="domain" description="DUF4832" evidence="1">
    <location>
        <begin position="213"/>
        <end position="425"/>
    </location>
</feature>
<dbReference type="EMBL" id="CVTD020000011">
    <property type="protein sequence ID" value="CRZ34133.1"/>
    <property type="molecule type" value="Genomic_DNA"/>
</dbReference>
<evidence type="ECO:0000259" key="2">
    <source>
        <dbReference type="Pfam" id="PF16173"/>
    </source>
</evidence>
<reference evidence="3 4" key="1">
    <citation type="submission" date="2015-06" db="EMBL/GenBank/DDBJ databases">
        <authorList>
            <person name="Wibberg Daniel"/>
        </authorList>
    </citation>
    <scope>NUCLEOTIDE SEQUENCE [LARGE SCALE GENOMIC DNA]</scope>
    <source>
        <strain evidence="3 4">T3/55T</strain>
    </source>
</reference>
<dbReference type="Proteomes" id="UP000236497">
    <property type="component" value="Unassembled WGS sequence"/>
</dbReference>
<feature type="domain" description="DUF4874" evidence="2">
    <location>
        <begin position="26"/>
        <end position="188"/>
    </location>
</feature>
<evidence type="ECO:0008006" key="5">
    <source>
        <dbReference type="Google" id="ProtNLM"/>
    </source>
</evidence>
<evidence type="ECO:0000313" key="4">
    <source>
        <dbReference type="Proteomes" id="UP000236497"/>
    </source>
</evidence>
<evidence type="ECO:0000313" key="3">
    <source>
        <dbReference type="EMBL" id="CRZ34133.1"/>
    </source>
</evidence>
<dbReference type="Pfam" id="PF16173">
    <property type="entry name" value="DUF4874"/>
    <property type="match status" value="1"/>
</dbReference>
<dbReference type="InterPro" id="IPR032379">
    <property type="entry name" value="DUF4874"/>
</dbReference>
<accession>A0A0H5SUZ7</accession>
<dbReference type="Pfam" id="PF16116">
    <property type="entry name" value="DUF4832"/>
    <property type="match status" value="1"/>
</dbReference>
<name>A0A0H5SUZ7_HERHM</name>
<evidence type="ECO:0000259" key="1">
    <source>
        <dbReference type="Pfam" id="PF16116"/>
    </source>
</evidence>
<dbReference type="OrthoDB" id="9760654at2"/>
<gene>
    <name evidence="3" type="ORF">HHT355_0930</name>
</gene>
<protein>
    <recommendedName>
        <fullName evidence="5">DUF4832 domain-containing protein</fullName>
    </recommendedName>
</protein>
<proteinExistence type="predicted"/>
<sequence length="453" mass="52826">MFLKGRDKIIKWDSFSSTEIDKAISNPYCGFYLIYRFYANPHKNIEENIILEDTVIISNHQICLIEINLIDYNDRSLSVDALKNIENIFQYFIIHKKQLIVRFVYDWEGKGVLSEPKDIGIILNHMEQLSGILKDLERHIYIIQGLFIGSWGEMHNSRYLSERHIITLAKKLYDCSGKSTQIALRCPSFWRMIARSYQPLDEKAAYSETFKARFSLFNDGMLASDTDYGTYGNIYSKEAKNYSDKWIRKDEIDFQNKLCRFVSNGGEVINNCSYNDAENAIEDLRKMKVSYLHCAYDMQVLNKWKQTKSGLKAPLWKNKSAYDYIWAHLGYRFLIKDIKVSAGHDRNIKVAIKICNTGFAPCYHKFDVKISLAGVGSNEIYECKPDTDTRFWFPDEIVTLESIIPGEKLKGDKYILCFSIYDSRTGQYIKIANKYKTEDHKGYYRLGYIKIKA</sequence>
<dbReference type="AlphaFoldDB" id="A0A0H5SUZ7"/>
<keyword evidence="4" id="KW-1185">Reference proteome</keyword>
<dbReference type="InterPro" id="IPR032267">
    <property type="entry name" value="DUF4832"/>
</dbReference>